<dbReference type="InterPro" id="IPR007197">
    <property type="entry name" value="rSAM"/>
</dbReference>
<organism evidence="6 7">
    <name type="scientific">Kineococcus gynurae</name>
    <dbReference type="NCBI Taxonomy" id="452979"/>
    <lineage>
        <taxon>Bacteria</taxon>
        <taxon>Bacillati</taxon>
        <taxon>Actinomycetota</taxon>
        <taxon>Actinomycetes</taxon>
        <taxon>Kineosporiales</taxon>
        <taxon>Kineosporiaceae</taxon>
        <taxon>Kineococcus</taxon>
    </lineage>
</organism>
<accession>A0ABV5LUT0</accession>
<name>A0ABV5LUT0_9ACTN</name>
<dbReference type="SFLD" id="SFLDS00029">
    <property type="entry name" value="Radical_SAM"/>
    <property type="match status" value="1"/>
</dbReference>
<comment type="caution">
    <text evidence="6">The sequence shown here is derived from an EMBL/GenBank/DDBJ whole genome shotgun (WGS) entry which is preliminary data.</text>
</comment>
<feature type="region of interest" description="Disordered" evidence="4">
    <location>
        <begin position="339"/>
        <end position="359"/>
    </location>
</feature>
<dbReference type="PANTHER" id="PTHR43432:SF3">
    <property type="entry name" value="SLR0285 PROTEIN"/>
    <property type="match status" value="1"/>
</dbReference>
<proteinExistence type="predicted"/>
<evidence type="ECO:0000256" key="1">
    <source>
        <dbReference type="ARBA" id="ARBA00022723"/>
    </source>
</evidence>
<evidence type="ECO:0000256" key="4">
    <source>
        <dbReference type="SAM" id="MobiDB-lite"/>
    </source>
</evidence>
<dbReference type="SMART" id="SM00729">
    <property type="entry name" value="Elp3"/>
    <property type="match status" value="1"/>
</dbReference>
<keyword evidence="1" id="KW-0479">Metal-binding</keyword>
<dbReference type="InterPro" id="IPR058240">
    <property type="entry name" value="rSAM_sf"/>
</dbReference>
<evidence type="ECO:0000256" key="2">
    <source>
        <dbReference type="ARBA" id="ARBA00023004"/>
    </source>
</evidence>
<dbReference type="NCBIfam" id="NF038135">
    <property type="entry name" value="rSAM_Rv2578c"/>
    <property type="match status" value="1"/>
</dbReference>
<evidence type="ECO:0000313" key="6">
    <source>
        <dbReference type="EMBL" id="MFB9377842.1"/>
    </source>
</evidence>
<dbReference type="InterPro" id="IPR040086">
    <property type="entry name" value="MJ0683-like"/>
</dbReference>
<dbReference type="Proteomes" id="UP001589748">
    <property type="component" value="Unassembled WGS sequence"/>
</dbReference>
<evidence type="ECO:0000259" key="5">
    <source>
        <dbReference type="PROSITE" id="PS51918"/>
    </source>
</evidence>
<keyword evidence="3" id="KW-0411">Iron-sulfur</keyword>
<protein>
    <submittedName>
        <fullName evidence="6">Rv2578c family radical SAM protein</fullName>
    </submittedName>
</protein>
<reference evidence="6 7" key="1">
    <citation type="submission" date="2024-09" db="EMBL/GenBank/DDBJ databases">
        <authorList>
            <person name="Sun Q."/>
            <person name="Mori K."/>
        </authorList>
    </citation>
    <scope>NUCLEOTIDE SEQUENCE [LARGE SCALE GENOMIC DNA]</scope>
    <source>
        <strain evidence="6 7">TISTR 1856</strain>
    </source>
</reference>
<evidence type="ECO:0000313" key="7">
    <source>
        <dbReference type="Proteomes" id="UP001589748"/>
    </source>
</evidence>
<feature type="domain" description="Radical SAM core" evidence="5">
    <location>
        <begin position="55"/>
        <end position="302"/>
    </location>
</feature>
<gene>
    <name evidence="6" type="ORF">ACFFVI_12775</name>
</gene>
<keyword evidence="2" id="KW-0408">Iron</keyword>
<dbReference type="EMBL" id="JBHMDM010000007">
    <property type="protein sequence ID" value="MFB9377842.1"/>
    <property type="molecule type" value="Genomic_DNA"/>
</dbReference>
<dbReference type="Pfam" id="PF04055">
    <property type="entry name" value="Radical_SAM"/>
    <property type="match status" value="1"/>
</dbReference>
<dbReference type="RefSeq" id="WP_380137792.1">
    <property type="nucleotide sequence ID" value="NZ_JBHLUI010000008.1"/>
</dbReference>
<dbReference type="InterPro" id="IPR006638">
    <property type="entry name" value="Elp3/MiaA/NifB-like_rSAM"/>
</dbReference>
<sequence length="359" mass="38807">MRWADRQLDVSAGQALPGMSRLRGFVRTVRTPEFAGVGFHEVVSRTVLNRVPENSAMPFRWTVNPYRGCSHACVYCYARSTHSWLELDTGTGFDREVVVKVNAAEALRADLARPSWRGEHVALGTNTDPYQRAEGRYRLMPGIIDALAEARTPFSILTKGTLLRRDLDRLRAAAERVPLGLGVSLAIYDEGLQQRLEPGTPSVAARLALVAAVRAAGLPCGVMLAPVLPGLTDSVAHLDAALARVADAGATGVTVLPLHLRPGAREWFFAWLRREHPERVRSFQDLYAGGAYVPSAYRRWLADRVAPLLRRHGFAAAAAGELRGLPGYDEGAFPAGSLPSVGSGPAPRTSAAAAQDALF</sequence>
<dbReference type="SUPFAM" id="SSF102114">
    <property type="entry name" value="Radical SAM enzymes"/>
    <property type="match status" value="1"/>
</dbReference>
<dbReference type="PANTHER" id="PTHR43432">
    <property type="entry name" value="SLR0285 PROTEIN"/>
    <property type="match status" value="1"/>
</dbReference>
<dbReference type="PROSITE" id="PS51918">
    <property type="entry name" value="RADICAL_SAM"/>
    <property type="match status" value="1"/>
</dbReference>
<dbReference type="SFLD" id="SFLDG01084">
    <property type="entry name" value="Uncharacterised_Radical_SAM_Su"/>
    <property type="match status" value="1"/>
</dbReference>
<dbReference type="Gene3D" id="3.80.30.30">
    <property type="match status" value="1"/>
</dbReference>
<keyword evidence="7" id="KW-1185">Reference proteome</keyword>
<evidence type="ECO:0000256" key="3">
    <source>
        <dbReference type="ARBA" id="ARBA00023014"/>
    </source>
</evidence>